<name>A0AAV6TXH2_9ARAC</name>
<protein>
    <submittedName>
        <fullName evidence="2">Uncharacterized protein</fullName>
    </submittedName>
</protein>
<accession>A0AAV6TXH2</accession>
<organism evidence="2 3">
    <name type="scientific">Oedothorax gibbosus</name>
    <dbReference type="NCBI Taxonomy" id="931172"/>
    <lineage>
        <taxon>Eukaryota</taxon>
        <taxon>Metazoa</taxon>
        <taxon>Ecdysozoa</taxon>
        <taxon>Arthropoda</taxon>
        <taxon>Chelicerata</taxon>
        <taxon>Arachnida</taxon>
        <taxon>Araneae</taxon>
        <taxon>Araneomorphae</taxon>
        <taxon>Entelegynae</taxon>
        <taxon>Araneoidea</taxon>
        <taxon>Linyphiidae</taxon>
        <taxon>Erigoninae</taxon>
        <taxon>Oedothorax</taxon>
    </lineage>
</organism>
<evidence type="ECO:0000313" key="2">
    <source>
        <dbReference type="EMBL" id="KAG8176745.1"/>
    </source>
</evidence>
<evidence type="ECO:0000313" key="3">
    <source>
        <dbReference type="Proteomes" id="UP000827092"/>
    </source>
</evidence>
<dbReference type="AlphaFoldDB" id="A0AAV6TXH2"/>
<dbReference type="EMBL" id="JAFNEN010000849">
    <property type="protein sequence ID" value="KAG8176745.1"/>
    <property type="molecule type" value="Genomic_DNA"/>
</dbReference>
<feature type="region of interest" description="Disordered" evidence="1">
    <location>
        <begin position="94"/>
        <end position="114"/>
    </location>
</feature>
<keyword evidence="3" id="KW-1185">Reference proteome</keyword>
<comment type="caution">
    <text evidence="2">The sequence shown here is derived from an EMBL/GenBank/DDBJ whole genome shotgun (WGS) entry which is preliminary data.</text>
</comment>
<dbReference type="Proteomes" id="UP000827092">
    <property type="component" value="Unassembled WGS sequence"/>
</dbReference>
<gene>
    <name evidence="2" type="ORF">JTE90_003376</name>
</gene>
<evidence type="ECO:0000256" key="1">
    <source>
        <dbReference type="SAM" id="MobiDB-lite"/>
    </source>
</evidence>
<reference evidence="2 3" key="1">
    <citation type="journal article" date="2022" name="Nat. Ecol. Evol.">
        <title>A masculinizing supergene underlies an exaggerated male reproductive morph in a spider.</title>
        <authorList>
            <person name="Hendrickx F."/>
            <person name="De Corte Z."/>
            <person name="Sonet G."/>
            <person name="Van Belleghem S.M."/>
            <person name="Kostlbacher S."/>
            <person name="Vangestel C."/>
        </authorList>
    </citation>
    <scope>NUCLEOTIDE SEQUENCE [LARGE SCALE GENOMIC DNA]</scope>
    <source>
        <strain evidence="2">W744_W776</strain>
    </source>
</reference>
<proteinExistence type="predicted"/>
<sequence length="144" mass="15953">MESGKYVYLTPIDDEMADQMDKATKFIKTTSDAKAAADYVFIMKYHLKAEPPEYWTELVKGTCLEPQAVANIPVTNKFQPLAESMELSSDAQFPTAGIATPDAPFPEVSSDARSQEGSMVVPAAKRIKFHGQLHDKCPRRLSIL</sequence>